<evidence type="ECO:0000256" key="4">
    <source>
        <dbReference type="ARBA" id="ARBA00022692"/>
    </source>
</evidence>
<dbReference type="CDD" id="cd17352">
    <property type="entry name" value="MFS_MCT_SLC16"/>
    <property type="match status" value="1"/>
</dbReference>
<feature type="transmembrane region" description="Helical" evidence="8">
    <location>
        <begin position="88"/>
        <end position="117"/>
    </location>
</feature>
<dbReference type="GO" id="GO:0016020">
    <property type="term" value="C:membrane"/>
    <property type="evidence" value="ECO:0007669"/>
    <property type="project" value="UniProtKB-SubCell"/>
</dbReference>
<feature type="transmembrane region" description="Helical" evidence="8">
    <location>
        <begin position="129"/>
        <end position="151"/>
    </location>
</feature>
<feature type="transmembrane region" description="Helical" evidence="8">
    <location>
        <begin position="447"/>
        <end position="471"/>
    </location>
</feature>
<comment type="caution">
    <text evidence="10">The sequence shown here is derived from an EMBL/GenBank/DDBJ whole genome shotgun (WGS) entry which is preliminary data.</text>
</comment>
<evidence type="ECO:0000256" key="3">
    <source>
        <dbReference type="ARBA" id="ARBA00022448"/>
    </source>
</evidence>
<feature type="transmembrane region" description="Helical" evidence="8">
    <location>
        <begin position="215"/>
        <end position="235"/>
    </location>
</feature>
<feature type="compositionally biased region" description="Low complexity" evidence="7">
    <location>
        <begin position="31"/>
        <end position="43"/>
    </location>
</feature>
<dbReference type="InterPro" id="IPR050327">
    <property type="entry name" value="Proton-linked_MCT"/>
</dbReference>
<keyword evidence="11" id="KW-1185">Reference proteome</keyword>
<keyword evidence="3" id="KW-0813">Transport</keyword>
<organism evidence="10 11">
    <name type="scientific">Conoideocrella luteorostrata</name>
    <dbReference type="NCBI Taxonomy" id="1105319"/>
    <lineage>
        <taxon>Eukaryota</taxon>
        <taxon>Fungi</taxon>
        <taxon>Dikarya</taxon>
        <taxon>Ascomycota</taxon>
        <taxon>Pezizomycotina</taxon>
        <taxon>Sordariomycetes</taxon>
        <taxon>Hypocreomycetidae</taxon>
        <taxon>Hypocreales</taxon>
        <taxon>Clavicipitaceae</taxon>
        <taxon>Conoideocrella</taxon>
    </lineage>
</organism>
<feature type="transmembrane region" description="Helical" evidence="8">
    <location>
        <begin position="247"/>
        <end position="271"/>
    </location>
</feature>
<feature type="transmembrane region" description="Helical" evidence="8">
    <location>
        <begin position="357"/>
        <end position="376"/>
    </location>
</feature>
<dbReference type="Pfam" id="PF07690">
    <property type="entry name" value="MFS_1"/>
    <property type="match status" value="1"/>
</dbReference>
<dbReference type="EMBL" id="JASWJB010000197">
    <property type="protein sequence ID" value="KAK2593740.1"/>
    <property type="molecule type" value="Genomic_DNA"/>
</dbReference>
<feature type="transmembrane region" description="Helical" evidence="8">
    <location>
        <begin position="326"/>
        <end position="345"/>
    </location>
</feature>
<evidence type="ECO:0000256" key="1">
    <source>
        <dbReference type="ARBA" id="ARBA00004141"/>
    </source>
</evidence>
<feature type="region of interest" description="Disordered" evidence="7">
    <location>
        <begin position="24"/>
        <end position="43"/>
    </location>
</feature>
<comment type="similarity">
    <text evidence="2">Belongs to the major facilitator superfamily. Monocarboxylate porter (TC 2.A.1.13) family.</text>
</comment>
<feature type="transmembrane region" description="Helical" evidence="8">
    <location>
        <begin position="182"/>
        <end position="203"/>
    </location>
</feature>
<dbReference type="InterPro" id="IPR036259">
    <property type="entry name" value="MFS_trans_sf"/>
</dbReference>
<keyword evidence="5 8" id="KW-1133">Transmembrane helix</keyword>
<dbReference type="InterPro" id="IPR020846">
    <property type="entry name" value="MFS_dom"/>
</dbReference>
<comment type="subcellular location">
    <subcellularLocation>
        <location evidence="1">Membrane</location>
        <topology evidence="1">Multi-pass membrane protein</topology>
    </subcellularLocation>
</comment>
<feature type="transmembrane region" description="Helical" evidence="8">
    <location>
        <begin position="417"/>
        <end position="441"/>
    </location>
</feature>
<evidence type="ECO:0000313" key="11">
    <source>
        <dbReference type="Proteomes" id="UP001251528"/>
    </source>
</evidence>
<proteinExistence type="inferred from homology"/>
<keyword evidence="4 8" id="KW-0812">Transmembrane</keyword>
<feature type="transmembrane region" description="Helical" evidence="8">
    <location>
        <begin position="158"/>
        <end position="176"/>
    </location>
</feature>
<accession>A0AAJ0CIY9</accession>
<evidence type="ECO:0000256" key="5">
    <source>
        <dbReference type="ARBA" id="ARBA00022989"/>
    </source>
</evidence>
<evidence type="ECO:0000256" key="6">
    <source>
        <dbReference type="ARBA" id="ARBA00023136"/>
    </source>
</evidence>
<feature type="transmembrane region" description="Helical" evidence="8">
    <location>
        <begin position="292"/>
        <end position="314"/>
    </location>
</feature>
<dbReference type="PROSITE" id="PS50850">
    <property type="entry name" value="MFS"/>
    <property type="match status" value="1"/>
</dbReference>
<dbReference type="PANTHER" id="PTHR11360:SF224">
    <property type="entry name" value="MAJOR FACILITATOR SUPERFAMILY (MFS) PROFILE DOMAIN-CONTAINING PROTEIN-RELATED"/>
    <property type="match status" value="1"/>
</dbReference>
<evidence type="ECO:0000256" key="7">
    <source>
        <dbReference type="SAM" id="MobiDB-lite"/>
    </source>
</evidence>
<evidence type="ECO:0000313" key="10">
    <source>
        <dbReference type="EMBL" id="KAK2593740.1"/>
    </source>
</evidence>
<name>A0AAJ0CIY9_9HYPO</name>
<dbReference type="PANTHER" id="PTHR11360">
    <property type="entry name" value="MONOCARBOXYLATE TRANSPORTER"/>
    <property type="match status" value="1"/>
</dbReference>
<dbReference type="InterPro" id="IPR011701">
    <property type="entry name" value="MFS"/>
</dbReference>
<dbReference type="Gene3D" id="1.20.1250.20">
    <property type="entry name" value="MFS general substrate transporter like domains"/>
    <property type="match status" value="2"/>
</dbReference>
<sequence>MGVLTHSQTSNTTDEIANITDQAHVAQRTPSQSSNSHVQQQNHHALDLENGTIDTQLNTKGSKNCAKPDPPVNNPLGGAEFPDGGLDAWLVVFGGWCALFCTFGLINCTGVFVEFYVSGPLEQYNISTVSWITSAQTFLMIFCSAIFGRVFDNYGPRWLIWAGTISYVFGLMMVSLCTEYYQFFLAQSIVAAIGSSAVFNGCMSSLVSWFLKRRALAFGIMVSGSSLGGVCLPIMMDCLIKSIGFQWMMRAMSLMFLALLGIACGTVKSRVPPRPRPFKFIEYVDGLKDMRMSITVSGLFFFMWGIFLPFNYALLQAKAAGTSTALIPYLLPILNAVSILGRILPGLVADKVGRYNVMIGITFLSAICCLAVWTPVNNTSGILAFIISFGFSSGAFISLGPTLIAQISDISQIGTRVGTAYAVMSFGALTGSPIGGAIVSAHGGSYLGLQLFCGFVMLIGACIFVVARFILVGPTLAKV</sequence>
<keyword evidence="6 8" id="KW-0472">Membrane</keyword>
<dbReference type="SUPFAM" id="SSF103473">
    <property type="entry name" value="MFS general substrate transporter"/>
    <property type="match status" value="1"/>
</dbReference>
<dbReference type="GO" id="GO:0022857">
    <property type="term" value="F:transmembrane transporter activity"/>
    <property type="evidence" value="ECO:0007669"/>
    <property type="project" value="InterPro"/>
</dbReference>
<dbReference type="AlphaFoldDB" id="A0AAJ0CIY9"/>
<evidence type="ECO:0000256" key="8">
    <source>
        <dbReference type="SAM" id="Phobius"/>
    </source>
</evidence>
<evidence type="ECO:0000259" key="9">
    <source>
        <dbReference type="PROSITE" id="PS50850"/>
    </source>
</evidence>
<feature type="transmembrane region" description="Helical" evidence="8">
    <location>
        <begin position="382"/>
        <end position="405"/>
    </location>
</feature>
<feature type="domain" description="Major facilitator superfamily (MFS) profile" evidence="9">
    <location>
        <begin position="88"/>
        <end position="477"/>
    </location>
</feature>
<protein>
    <recommendedName>
        <fullName evidence="9">Major facilitator superfamily (MFS) profile domain-containing protein</fullName>
    </recommendedName>
</protein>
<dbReference type="Proteomes" id="UP001251528">
    <property type="component" value="Unassembled WGS sequence"/>
</dbReference>
<gene>
    <name evidence="10" type="ORF">QQS21_008558</name>
</gene>
<evidence type="ECO:0000256" key="2">
    <source>
        <dbReference type="ARBA" id="ARBA00006727"/>
    </source>
</evidence>
<reference evidence="10" key="1">
    <citation type="submission" date="2023-06" db="EMBL/GenBank/DDBJ databases">
        <title>Conoideocrella luteorostrata (Hypocreales: Clavicipitaceae), a potential biocontrol fungus for elongate hemlock scale in United States Christmas tree production areas.</title>
        <authorList>
            <person name="Barrett H."/>
            <person name="Lovett B."/>
            <person name="Macias A.M."/>
            <person name="Stajich J.E."/>
            <person name="Kasson M.T."/>
        </authorList>
    </citation>
    <scope>NUCLEOTIDE SEQUENCE</scope>
    <source>
        <strain evidence="10">ARSEF 14590</strain>
    </source>
</reference>